<protein>
    <submittedName>
        <fullName evidence="2">ABC transporter permease</fullName>
    </submittedName>
</protein>
<reference evidence="3" key="1">
    <citation type="journal article" date="2019" name="Int. J. Syst. Evol. Microbiol.">
        <title>The Global Catalogue of Microorganisms (GCM) 10K type strain sequencing project: providing services to taxonomists for standard genome sequencing and annotation.</title>
        <authorList>
            <consortium name="The Broad Institute Genomics Platform"/>
            <consortium name="The Broad Institute Genome Sequencing Center for Infectious Disease"/>
            <person name="Wu L."/>
            <person name="Ma J."/>
        </authorList>
    </citation>
    <scope>NUCLEOTIDE SEQUENCE [LARGE SCALE GENOMIC DNA]</scope>
    <source>
        <strain evidence="3">JCM 15442</strain>
    </source>
</reference>
<keyword evidence="1" id="KW-0812">Transmembrane</keyword>
<comment type="caution">
    <text evidence="2">The sequence shown here is derived from an EMBL/GenBank/DDBJ whole genome shotgun (WGS) entry which is preliminary data.</text>
</comment>
<dbReference type="Pfam" id="PF12730">
    <property type="entry name" value="ABC2_membrane_4"/>
    <property type="match status" value="1"/>
</dbReference>
<sequence length="262" mass="27729">MLTLLLLEFRKLLGSRSAKMALILTFLLPLVWAYAPRLGDVFGVNIISGWQLPAVSLGLTLPLLLPLFIAVTVAETIGSETAQGTLAPLLLRPVDRTRVIASKLIASLAFPFLLVFTTVAGSLLAGIPMGFGTFTGGTGLGPELFVGVGQLSGGEALGQVLRGSLLASVILMPIAALSLLFGVLFLNTAAAALGTFATLIVMQLLVVLPQAVQKILLPYHFKIYAYGAFKGPDDINQGVILLLIYTLGFGLMSVYAFDRRDV</sequence>
<dbReference type="Proteomes" id="UP000639973">
    <property type="component" value="Unassembled WGS sequence"/>
</dbReference>
<name>A0ABQ2G3N7_9DEIO</name>
<keyword evidence="3" id="KW-1185">Reference proteome</keyword>
<feature type="transmembrane region" description="Helical" evidence="1">
    <location>
        <begin position="57"/>
        <end position="78"/>
    </location>
</feature>
<dbReference type="RefSeq" id="WP_188969584.1">
    <property type="nucleotide sequence ID" value="NZ_BMOL01000003.1"/>
</dbReference>
<keyword evidence="1" id="KW-0472">Membrane</keyword>
<evidence type="ECO:0000313" key="3">
    <source>
        <dbReference type="Proteomes" id="UP000639973"/>
    </source>
</evidence>
<feature type="transmembrane region" description="Helical" evidence="1">
    <location>
        <begin position="99"/>
        <end position="127"/>
    </location>
</feature>
<proteinExistence type="predicted"/>
<feature type="transmembrane region" description="Helical" evidence="1">
    <location>
        <begin position="239"/>
        <end position="257"/>
    </location>
</feature>
<dbReference type="PANTHER" id="PTHR37305">
    <property type="entry name" value="INTEGRAL MEMBRANE PROTEIN-RELATED"/>
    <property type="match status" value="1"/>
</dbReference>
<feature type="transmembrane region" description="Helical" evidence="1">
    <location>
        <begin position="165"/>
        <end position="186"/>
    </location>
</feature>
<gene>
    <name evidence="2" type="ORF">GCM10010840_09860</name>
</gene>
<dbReference type="EMBL" id="BMOL01000003">
    <property type="protein sequence ID" value="GGL73808.1"/>
    <property type="molecule type" value="Genomic_DNA"/>
</dbReference>
<evidence type="ECO:0000313" key="2">
    <source>
        <dbReference type="EMBL" id="GGL73808.1"/>
    </source>
</evidence>
<evidence type="ECO:0000256" key="1">
    <source>
        <dbReference type="SAM" id="Phobius"/>
    </source>
</evidence>
<dbReference type="PRINTS" id="PR01414">
    <property type="entry name" value="CCMBBIOGNSIS"/>
</dbReference>
<feature type="transmembrane region" description="Helical" evidence="1">
    <location>
        <begin position="193"/>
        <end position="212"/>
    </location>
</feature>
<organism evidence="2 3">
    <name type="scientific">Deinococcus aerolatus</name>
    <dbReference type="NCBI Taxonomy" id="522487"/>
    <lineage>
        <taxon>Bacteria</taxon>
        <taxon>Thermotogati</taxon>
        <taxon>Deinococcota</taxon>
        <taxon>Deinococci</taxon>
        <taxon>Deinococcales</taxon>
        <taxon>Deinococcaceae</taxon>
        <taxon>Deinococcus</taxon>
    </lineage>
</organism>
<keyword evidence="1" id="KW-1133">Transmembrane helix</keyword>
<dbReference type="PANTHER" id="PTHR37305:SF1">
    <property type="entry name" value="MEMBRANE PROTEIN"/>
    <property type="match status" value="1"/>
</dbReference>
<accession>A0ABQ2G3N7</accession>